<gene>
    <name evidence="8" type="ORF">AN963_24705</name>
</gene>
<evidence type="ECO:0000256" key="3">
    <source>
        <dbReference type="ARBA" id="ARBA00023125"/>
    </source>
</evidence>
<dbReference type="CDD" id="cd01189">
    <property type="entry name" value="INT_ICEBs1_C_like"/>
    <property type="match status" value="1"/>
</dbReference>
<dbReference type="Gene3D" id="1.10.443.10">
    <property type="entry name" value="Intergrase catalytic core"/>
    <property type="match status" value="1"/>
</dbReference>
<dbReference type="InterPro" id="IPR011010">
    <property type="entry name" value="DNA_brk_join_enz"/>
</dbReference>
<evidence type="ECO:0000259" key="7">
    <source>
        <dbReference type="PROSITE" id="PS51900"/>
    </source>
</evidence>
<dbReference type="Pfam" id="PF00589">
    <property type="entry name" value="Phage_integrase"/>
    <property type="match status" value="1"/>
</dbReference>
<dbReference type="InterPro" id="IPR004107">
    <property type="entry name" value="Integrase_SAM-like_N"/>
</dbReference>
<dbReference type="PROSITE" id="PS51900">
    <property type="entry name" value="CB"/>
    <property type="match status" value="1"/>
</dbReference>
<evidence type="ECO:0000256" key="4">
    <source>
        <dbReference type="ARBA" id="ARBA00023172"/>
    </source>
</evidence>
<feature type="domain" description="Core-binding (CB)" evidence="7">
    <location>
        <begin position="70"/>
        <end position="161"/>
    </location>
</feature>
<dbReference type="InterPro" id="IPR013762">
    <property type="entry name" value="Integrase-like_cat_sf"/>
</dbReference>
<proteinExistence type="inferred from homology"/>
<dbReference type="Proteomes" id="UP000051063">
    <property type="component" value="Unassembled WGS sequence"/>
</dbReference>
<dbReference type="InterPro" id="IPR002104">
    <property type="entry name" value="Integrase_catalytic"/>
</dbReference>
<evidence type="ECO:0000259" key="6">
    <source>
        <dbReference type="PROSITE" id="PS51898"/>
    </source>
</evidence>
<dbReference type="RefSeq" id="WP_055747174.1">
    <property type="nucleotide sequence ID" value="NZ_LJJB01000013.1"/>
</dbReference>
<dbReference type="InterPro" id="IPR010998">
    <property type="entry name" value="Integrase_recombinase_N"/>
</dbReference>
<dbReference type="PANTHER" id="PTHR30349">
    <property type="entry name" value="PHAGE INTEGRASE-RELATED"/>
    <property type="match status" value="1"/>
</dbReference>
<keyword evidence="9" id="KW-1185">Reference proteome</keyword>
<dbReference type="SUPFAM" id="SSF56349">
    <property type="entry name" value="DNA breaking-rejoining enzymes"/>
    <property type="match status" value="1"/>
</dbReference>
<dbReference type="InterPro" id="IPR044068">
    <property type="entry name" value="CB"/>
</dbReference>
<protein>
    <submittedName>
        <fullName evidence="8">Integrase</fullName>
    </submittedName>
</protein>
<dbReference type="PROSITE" id="PS51898">
    <property type="entry name" value="TYR_RECOMBINASE"/>
    <property type="match status" value="1"/>
</dbReference>
<comment type="caution">
    <text evidence="8">The sequence shown here is derived from an EMBL/GenBank/DDBJ whole genome shotgun (WGS) entry which is preliminary data.</text>
</comment>
<reference evidence="8 9" key="1">
    <citation type="submission" date="2015-09" db="EMBL/GenBank/DDBJ databases">
        <title>Genome sequencing project for genomic taxonomy and phylogenomics of Bacillus-like bacteria.</title>
        <authorList>
            <person name="Liu B."/>
            <person name="Wang J."/>
            <person name="Zhu Y."/>
            <person name="Liu G."/>
            <person name="Chen Q."/>
            <person name="Chen Z."/>
            <person name="Lan J."/>
            <person name="Che J."/>
            <person name="Ge C."/>
            <person name="Shi H."/>
            <person name="Pan Z."/>
            <person name="Liu X."/>
        </authorList>
    </citation>
    <scope>NUCLEOTIDE SEQUENCE [LARGE SCALE GENOMIC DNA]</scope>
    <source>
        <strain evidence="8 9">DSM 8552</strain>
    </source>
</reference>
<evidence type="ECO:0000256" key="2">
    <source>
        <dbReference type="ARBA" id="ARBA00022908"/>
    </source>
</evidence>
<keyword evidence="3 5" id="KW-0238">DNA-binding</keyword>
<comment type="similarity">
    <text evidence="1">Belongs to the 'phage' integrase family.</text>
</comment>
<dbReference type="EMBL" id="LJJB01000013">
    <property type="protein sequence ID" value="KQL44589.1"/>
    <property type="molecule type" value="Genomic_DNA"/>
</dbReference>
<evidence type="ECO:0000313" key="8">
    <source>
        <dbReference type="EMBL" id="KQL44589.1"/>
    </source>
</evidence>
<keyword evidence="4" id="KW-0233">DNA recombination</keyword>
<dbReference type="PANTHER" id="PTHR30349:SF64">
    <property type="entry name" value="PROPHAGE INTEGRASE INTD-RELATED"/>
    <property type="match status" value="1"/>
</dbReference>
<sequence>MASIQKRGDNSYLLVVESGYSANGKRLKRTKTIRITEKLTPKKLKEHLELELTKFKIDVESGEYISPEKMLFSEFVEKEWTKKFAEKELSPLTLITYLVHLKTHINPVFGHLQLSQIKTIHVVSFINELEKSRKDGKGDTLSASTVLYIYKVLKSVLDRATDWRLINRNPMDDTKQPKIERRKMKFYEENEVRDVIAALYEEPTHWRLYFLGAMLGGYRRGELLALEWDDVNFIENTFSLQKSISLTEDGKAVVKKPKTEESERIVVMPDWYIRELKDYYNEWKKVQQQCGDQWTAGNRQYVFHNGIGKPYYHTTPTATWHTFIKRHGLKHIRLHDLRHTAATLLIDAGVGLKAIQERLGHTKHQTTADLYAHVTKKVSREAAEKLDKFDPRGPGAE</sequence>
<keyword evidence="2" id="KW-0229">DNA integration</keyword>
<name>A0ABR5N261_BRECH</name>
<evidence type="ECO:0000256" key="5">
    <source>
        <dbReference type="PROSITE-ProRule" id="PRU01248"/>
    </source>
</evidence>
<dbReference type="Gene3D" id="1.10.150.130">
    <property type="match status" value="1"/>
</dbReference>
<accession>A0ABR5N261</accession>
<feature type="domain" description="Tyr recombinase" evidence="6">
    <location>
        <begin position="182"/>
        <end position="384"/>
    </location>
</feature>
<dbReference type="InterPro" id="IPR050090">
    <property type="entry name" value="Tyrosine_recombinase_XerCD"/>
</dbReference>
<dbReference type="Pfam" id="PF14659">
    <property type="entry name" value="Phage_int_SAM_3"/>
    <property type="match status" value="1"/>
</dbReference>
<evidence type="ECO:0000313" key="9">
    <source>
        <dbReference type="Proteomes" id="UP000051063"/>
    </source>
</evidence>
<evidence type="ECO:0000256" key="1">
    <source>
        <dbReference type="ARBA" id="ARBA00008857"/>
    </source>
</evidence>
<organism evidence="8 9">
    <name type="scientific">Brevibacillus choshinensis</name>
    <dbReference type="NCBI Taxonomy" id="54911"/>
    <lineage>
        <taxon>Bacteria</taxon>
        <taxon>Bacillati</taxon>
        <taxon>Bacillota</taxon>
        <taxon>Bacilli</taxon>
        <taxon>Bacillales</taxon>
        <taxon>Paenibacillaceae</taxon>
        <taxon>Brevibacillus</taxon>
    </lineage>
</organism>